<keyword evidence="1" id="KW-0285">Flavoprotein</keyword>
<dbReference type="InterPro" id="IPR005025">
    <property type="entry name" value="FMN_Rdtase-like_dom"/>
</dbReference>
<gene>
    <name evidence="4" type="ORF">TTHT_1086</name>
</gene>
<evidence type="ECO:0000259" key="3">
    <source>
        <dbReference type="Pfam" id="PF03358"/>
    </source>
</evidence>
<dbReference type="EMBL" id="AP017470">
    <property type="protein sequence ID" value="BBB32623.1"/>
    <property type="molecule type" value="Genomic_DNA"/>
</dbReference>
<dbReference type="KEGG" id="thyd:TTHT_1086"/>
<dbReference type="Proteomes" id="UP000595564">
    <property type="component" value="Chromosome"/>
</dbReference>
<dbReference type="Gene3D" id="3.40.50.360">
    <property type="match status" value="1"/>
</dbReference>
<name>A0A7R6PZI2_9BACT</name>
<dbReference type="PANTHER" id="PTHR43278:SF2">
    <property type="entry name" value="IRON-SULFUR FLAVOPROTEIN"/>
    <property type="match status" value="1"/>
</dbReference>
<accession>A0A7R6PZI2</accession>
<evidence type="ECO:0000313" key="5">
    <source>
        <dbReference type="Proteomes" id="UP000595564"/>
    </source>
</evidence>
<dbReference type="RefSeq" id="WP_201328976.1">
    <property type="nucleotide sequence ID" value="NZ_AP017470.1"/>
</dbReference>
<dbReference type="InterPro" id="IPR051796">
    <property type="entry name" value="ISF_SsuE-like"/>
</dbReference>
<dbReference type="InterPro" id="IPR029039">
    <property type="entry name" value="Flavoprotein-like_sf"/>
</dbReference>
<proteinExistence type="predicted"/>
<reference evidence="4 5" key="1">
    <citation type="journal article" date="2012" name="Extremophiles">
        <title>Thermotomaculum hydrothermale gen. nov., sp. nov., a novel heterotrophic thermophile within the phylum Acidobacteria from a deep-sea hydrothermal vent chimney in the Southern Okinawa Trough.</title>
        <authorList>
            <person name="Izumi H."/>
            <person name="Nunoura T."/>
            <person name="Miyazaki M."/>
            <person name="Mino S."/>
            <person name="Toki T."/>
            <person name="Takai K."/>
            <person name="Sako Y."/>
            <person name="Sawabe T."/>
            <person name="Nakagawa S."/>
        </authorList>
    </citation>
    <scope>NUCLEOTIDE SEQUENCE [LARGE SCALE GENOMIC DNA]</scope>
    <source>
        <strain evidence="4 5">AC55</strain>
    </source>
</reference>
<evidence type="ECO:0000313" key="4">
    <source>
        <dbReference type="EMBL" id="BBB32623.1"/>
    </source>
</evidence>
<dbReference type="AlphaFoldDB" id="A0A7R6PZI2"/>
<keyword evidence="5" id="KW-1185">Reference proteome</keyword>
<protein>
    <submittedName>
        <fullName evidence="4">Iron-sulfur flavoprotein</fullName>
    </submittedName>
</protein>
<evidence type="ECO:0000256" key="2">
    <source>
        <dbReference type="ARBA" id="ARBA00022643"/>
    </source>
</evidence>
<organism evidence="4 5">
    <name type="scientific">Thermotomaculum hydrothermale</name>
    <dbReference type="NCBI Taxonomy" id="981385"/>
    <lineage>
        <taxon>Bacteria</taxon>
        <taxon>Pseudomonadati</taxon>
        <taxon>Acidobacteriota</taxon>
        <taxon>Holophagae</taxon>
        <taxon>Thermotomaculales</taxon>
        <taxon>Thermotomaculaceae</taxon>
        <taxon>Thermotomaculum</taxon>
    </lineage>
</organism>
<feature type="domain" description="NADPH-dependent FMN reductase-like" evidence="3">
    <location>
        <begin position="1"/>
        <end position="103"/>
    </location>
</feature>
<dbReference type="GO" id="GO:0016491">
    <property type="term" value="F:oxidoreductase activity"/>
    <property type="evidence" value="ECO:0007669"/>
    <property type="project" value="InterPro"/>
</dbReference>
<dbReference type="SUPFAM" id="SSF52218">
    <property type="entry name" value="Flavoproteins"/>
    <property type="match status" value="1"/>
</dbReference>
<keyword evidence="2" id="KW-0288">FMN</keyword>
<dbReference type="Pfam" id="PF03358">
    <property type="entry name" value="FMN_red"/>
    <property type="match status" value="1"/>
</dbReference>
<sequence length="239" mass="27845">MKITVFNGSPRKFTGNTHRIVKAFLKGCEKAGAKIENIFLASKKINHCMGCFHCWTKTPGKCIQRDEMDQLIPKFMSSDIVVLATPLYTDSVSSILKKFFERLLPIVKPHFERVNGETKHIPRYEKYPDFVFISNCGYPEYSQFQVLEHFSERLARELNAKLLLKIFRTQGELLSADHILLKPIIYKFLKSVEKAGYQLVKNGHVEKKIIESWEKPLIPIDMFLKKANEHWDEKLKKIQ</sequence>
<evidence type="ECO:0000256" key="1">
    <source>
        <dbReference type="ARBA" id="ARBA00022630"/>
    </source>
</evidence>
<dbReference type="PANTHER" id="PTHR43278">
    <property type="entry name" value="NAD(P)H-DEPENDENT FMN-CONTAINING OXIDOREDUCTASE YWQN-RELATED"/>
    <property type="match status" value="1"/>
</dbReference>